<dbReference type="EMBL" id="JASBWT010000016">
    <property type="protein sequence ID" value="KAJ9097609.1"/>
    <property type="molecule type" value="Genomic_DNA"/>
</dbReference>
<keyword evidence="2" id="KW-1185">Reference proteome</keyword>
<evidence type="ECO:0000313" key="2">
    <source>
        <dbReference type="Proteomes" id="UP001227268"/>
    </source>
</evidence>
<accession>A0ACC2VEL7</accession>
<proteinExistence type="predicted"/>
<evidence type="ECO:0000313" key="1">
    <source>
        <dbReference type="EMBL" id="KAJ9097609.1"/>
    </source>
</evidence>
<organism evidence="1 2">
    <name type="scientific">Naganishia friedmannii</name>
    <dbReference type="NCBI Taxonomy" id="89922"/>
    <lineage>
        <taxon>Eukaryota</taxon>
        <taxon>Fungi</taxon>
        <taxon>Dikarya</taxon>
        <taxon>Basidiomycota</taxon>
        <taxon>Agaricomycotina</taxon>
        <taxon>Tremellomycetes</taxon>
        <taxon>Filobasidiales</taxon>
        <taxon>Filobasidiaceae</taxon>
        <taxon>Naganishia</taxon>
    </lineage>
</organism>
<dbReference type="Proteomes" id="UP001227268">
    <property type="component" value="Unassembled WGS sequence"/>
</dbReference>
<reference evidence="1" key="1">
    <citation type="submission" date="2023-04" db="EMBL/GenBank/DDBJ databases">
        <title>Draft Genome sequencing of Naganishia species isolated from polar environments using Oxford Nanopore Technology.</title>
        <authorList>
            <person name="Leo P."/>
            <person name="Venkateswaran K."/>
        </authorList>
    </citation>
    <scope>NUCLEOTIDE SEQUENCE</scope>
    <source>
        <strain evidence="1">MNA-CCFEE 5423</strain>
    </source>
</reference>
<name>A0ACC2VEL7_9TREE</name>
<sequence>MYPLAHTTLLLATPAQKRTIWRSWWEHWYQPNGMSLEVAEHYFTKADNFEACLEGRATYWALVNRSETEQDDVLSSLRTIRRNSKVLEDGQVRDATSYVITSVVTPSHHRKKGYATHMLSLLHYALAIPSPTLPPFPEQEFGQPPAPEHAPRDATYSTLWSDVGRDFYRTIRIGRGEGSREGWVVGADQEVRYELSPAKENVVDTSLPEGWQSFPSVSDIPSDLLATLSLHTLTTAQQQTPAKTLAYDPPTSPGILEFSISRSLRHITAQVLERNNGPIHRVYINKTTVPPSLLVLIPIYEPDEPATLKISYLSLGSYQEAETTQHAAAADVLSLLLSRARMYSCIRIEGWQLPRPFVDAWAAWTRENGGAGSLLSHAREDHLGALAWYGRASRENVEMLGGQL</sequence>
<protein>
    <submittedName>
        <fullName evidence="1">Uncharacterized protein</fullName>
    </submittedName>
</protein>
<gene>
    <name evidence="1" type="ORF">QFC21_004643</name>
</gene>
<comment type="caution">
    <text evidence="1">The sequence shown here is derived from an EMBL/GenBank/DDBJ whole genome shotgun (WGS) entry which is preliminary data.</text>
</comment>